<dbReference type="AlphaFoldDB" id="A0A117IFX3"/>
<dbReference type="Proteomes" id="UP000069705">
    <property type="component" value="Unassembled WGS sequence"/>
</dbReference>
<evidence type="ECO:0000313" key="1">
    <source>
        <dbReference type="EMBL" id="GAT04901.1"/>
    </source>
</evidence>
<sequence length="61" mass="6559">MTARGLAALADRAGFDLRVYRDTAELFTAWVPVVPSYSGSVAGCWVWLADRLARDGEGSAL</sequence>
<comment type="caution">
    <text evidence="1">The sequence shown here is derived from an EMBL/GenBank/DDBJ whole genome shotgun (WGS) entry which is preliminary data.</text>
</comment>
<accession>A0A117IFX3</accession>
<gene>
    <name evidence="1" type="ORF">RMCFA_5012</name>
</gene>
<dbReference type="RefSeq" id="WP_061264893.1">
    <property type="nucleotide sequence ID" value="NZ_BCSZ01000051.1"/>
</dbReference>
<evidence type="ECO:0000313" key="2">
    <source>
        <dbReference type="Proteomes" id="UP000069705"/>
    </source>
</evidence>
<organism evidence="1 2">
    <name type="scientific">Mycolicibacterium fortuitum subsp. acetamidolyticum</name>
    <dbReference type="NCBI Taxonomy" id="144550"/>
    <lineage>
        <taxon>Bacteria</taxon>
        <taxon>Bacillati</taxon>
        <taxon>Actinomycetota</taxon>
        <taxon>Actinomycetes</taxon>
        <taxon>Mycobacteriales</taxon>
        <taxon>Mycobacteriaceae</taxon>
        <taxon>Mycolicibacterium</taxon>
    </lineage>
</organism>
<proteinExistence type="predicted"/>
<name>A0A117IFX3_MYCFO</name>
<protein>
    <submittedName>
        <fullName evidence="1">Uncharacterized protein</fullName>
    </submittedName>
</protein>
<reference evidence="2" key="2">
    <citation type="submission" date="2016-02" db="EMBL/GenBank/DDBJ databases">
        <title>Draft genome sequence of five rapidly growing Mycobacterium species.</title>
        <authorList>
            <person name="Katahira K."/>
            <person name="Gotou Y."/>
            <person name="Iida K."/>
            <person name="Ogura Y."/>
            <person name="Hayashi T."/>
        </authorList>
    </citation>
    <scope>NUCLEOTIDE SEQUENCE [LARGE SCALE GENOMIC DNA]</scope>
    <source>
        <strain evidence="2">JCM6368</strain>
    </source>
</reference>
<reference evidence="1 2" key="1">
    <citation type="journal article" date="2016" name="Genome Announc.">
        <title>Draft Genome Sequences of Five Rapidly Growing Mycobacterium Species, M. thermoresistibile, M. fortuitum subsp. acetamidolyticum, M. canariasense, M. brisbanense, and M. novocastrense.</title>
        <authorList>
            <person name="Katahira K."/>
            <person name="Ogura Y."/>
            <person name="Gotoh Y."/>
            <person name="Hayashi T."/>
        </authorList>
    </citation>
    <scope>NUCLEOTIDE SEQUENCE [LARGE SCALE GENOMIC DNA]</scope>
    <source>
        <strain evidence="1 2">JCM6368</strain>
    </source>
</reference>
<dbReference type="EMBL" id="BCSZ01000051">
    <property type="protein sequence ID" value="GAT04901.1"/>
    <property type="molecule type" value="Genomic_DNA"/>
</dbReference>